<evidence type="ECO:0000256" key="6">
    <source>
        <dbReference type="ARBA" id="ARBA00022968"/>
    </source>
</evidence>
<comment type="caution">
    <text evidence="12">The sequence shown here is derived from an EMBL/GenBank/DDBJ whole genome shotgun (WGS) entry which is preliminary data.</text>
</comment>
<evidence type="ECO:0000313" key="13">
    <source>
        <dbReference type="Proteomes" id="UP001190700"/>
    </source>
</evidence>
<evidence type="ECO:0000256" key="4">
    <source>
        <dbReference type="ARBA" id="ARBA00022679"/>
    </source>
</evidence>
<feature type="compositionally biased region" description="Low complexity" evidence="11">
    <location>
        <begin position="129"/>
        <end position="171"/>
    </location>
</feature>
<gene>
    <name evidence="12" type="ORF">CYMTET_47910</name>
</gene>
<organism evidence="12 13">
    <name type="scientific">Cymbomonas tetramitiformis</name>
    <dbReference type="NCBI Taxonomy" id="36881"/>
    <lineage>
        <taxon>Eukaryota</taxon>
        <taxon>Viridiplantae</taxon>
        <taxon>Chlorophyta</taxon>
        <taxon>Pyramimonadophyceae</taxon>
        <taxon>Pyramimonadales</taxon>
        <taxon>Pyramimonadaceae</taxon>
        <taxon>Cymbomonas</taxon>
    </lineage>
</organism>
<dbReference type="GO" id="GO:0003828">
    <property type="term" value="F:alpha-N-acetylneuraminate alpha-2,8-sialyltransferase activity"/>
    <property type="evidence" value="ECO:0007669"/>
    <property type="project" value="TreeGrafter"/>
</dbReference>
<dbReference type="InterPro" id="IPR038578">
    <property type="entry name" value="GT29-like_sf"/>
</dbReference>
<dbReference type="PANTHER" id="PTHR11987">
    <property type="entry name" value="ALPHA-2,8-SIALYLTRANSFERASE"/>
    <property type="match status" value="1"/>
</dbReference>
<evidence type="ECO:0000256" key="10">
    <source>
        <dbReference type="ARBA" id="ARBA00023180"/>
    </source>
</evidence>
<dbReference type="Gene3D" id="3.90.1480.20">
    <property type="entry name" value="Glycosyl transferase family 29"/>
    <property type="match status" value="1"/>
</dbReference>
<keyword evidence="8" id="KW-0333">Golgi apparatus</keyword>
<reference evidence="12 13" key="1">
    <citation type="journal article" date="2015" name="Genome Biol. Evol.">
        <title>Comparative Genomics of a Bacterivorous Green Alga Reveals Evolutionary Causalities and Consequences of Phago-Mixotrophic Mode of Nutrition.</title>
        <authorList>
            <person name="Burns J.A."/>
            <person name="Paasch A."/>
            <person name="Narechania A."/>
            <person name="Kim E."/>
        </authorList>
    </citation>
    <scope>NUCLEOTIDE SEQUENCE [LARGE SCALE GENOMIC DNA]</scope>
    <source>
        <strain evidence="12 13">PLY_AMNH</strain>
    </source>
</reference>
<keyword evidence="4" id="KW-0808">Transferase</keyword>
<keyword evidence="9" id="KW-0472">Membrane</keyword>
<dbReference type="InterPro" id="IPR050943">
    <property type="entry name" value="Glycosyltr_29_Sialyltrsf"/>
</dbReference>
<evidence type="ECO:0000256" key="7">
    <source>
        <dbReference type="ARBA" id="ARBA00022989"/>
    </source>
</evidence>
<dbReference type="InterPro" id="IPR001675">
    <property type="entry name" value="Glyco_trans_29"/>
</dbReference>
<proteinExistence type="inferred from homology"/>
<feature type="region of interest" description="Disordered" evidence="11">
    <location>
        <begin position="129"/>
        <end position="215"/>
    </location>
</feature>
<evidence type="ECO:0000256" key="1">
    <source>
        <dbReference type="ARBA" id="ARBA00004323"/>
    </source>
</evidence>
<keyword evidence="13" id="KW-1185">Reference proteome</keyword>
<dbReference type="Proteomes" id="UP001190700">
    <property type="component" value="Unassembled WGS sequence"/>
</dbReference>
<dbReference type="GO" id="GO:0006491">
    <property type="term" value="P:N-glycan processing"/>
    <property type="evidence" value="ECO:0007669"/>
    <property type="project" value="TreeGrafter"/>
</dbReference>
<dbReference type="PANTHER" id="PTHR11987:SF53">
    <property type="entry name" value="ALPHA-2,8-SIALYLTRANSFERASE 8F-LIKE"/>
    <property type="match status" value="1"/>
</dbReference>
<dbReference type="Pfam" id="PF00777">
    <property type="entry name" value="Glyco_transf_29"/>
    <property type="match status" value="1"/>
</dbReference>
<name>A0AAE0BV82_9CHLO</name>
<evidence type="ECO:0000256" key="11">
    <source>
        <dbReference type="SAM" id="MobiDB-lite"/>
    </source>
</evidence>
<accession>A0AAE0BV82</accession>
<evidence type="ECO:0000313" key="12">
    <source>
        <dbReference type="EMBL" id="KAK3242397.1"/>
    </source>
</evidence>
<dbReference type="EMBL" id="LGRX02033180">
    <property type="protein sequence ID" value="KAK3242397.1"/>
    <property type="molecule type" value="Genomic_DNA"/>
</dbReference>
<evidence type="ECO:0000256" key="3">
    <source>
        <dbReference type="ARBA" id="ARBA00022676"/>
    </source>
</evidence>
<comment type="subcellular location">
    <subcellularLocation>
        <location evidence="1">Golgi apparatus membrane</location>
        <topology evidence="1">Single-pass type II membrane protein</topology>
    </subcellularLocation>
</comment>
<keyword evidence="3" id="KW-0328">Glycosyltransferase</keyword>
<dbReference type="GO" id="GO:0000139">
    <property type="term" value="C:Golgi membrane"/>
    <property type="evidence" value="ECO:0007669"/>
    <property type="project" value="UniProtKB-SubCell"/>
</dbReference>
<feature type="compositionally biased region" description="Low complexity" evidence="11">
    <location>
        <begin position="187"/>
        <end position="204"/>
    </location>
</feature>
<sequence>MTNQRIVYNNDAAAVEEPSTSRSPAENHQHVEPLLTDESADESATLATSLRHRSKARSRSPVALRLPSRAKLNKENGVVVDEHTLANEGLRLSTLAKPAELCGGAPRTPWLPSSAALGRRLLQRVPVAAAGGSVRSSSRAPGAIANSGGRNTAARAASAAARGSASQTRTAGSLRTSGAVGTAARLSSPTLASPSVASPSAASARTDVSRPSIGTSMELRVQINGTSAADADGTDGNVLKSRLGVAGGRGCTDIARQQVDILFENTAPPYKPPPVEILEEQKPLIECLHNIRRCDSRAQMAALELPSLSRLALERFNPYDIFNGTHKLQVTASKKYRSCAVVGNSGHLLETRRGQWIDRHEMVLRFNRQGIKGYERHVGSRTTHRIINLSDGTAVCCRGALPELEVNVEKTRRWPTLVFWHPALQDQVMANCRLRFRSPTHGLGRAYVRSQVRLFQALRRDLLNLGFGPFNDKWRQMTGGGHGILMALGLCESVSLYGFTTYPTSERGKDQYDGNSVRQASSGSWHDWEGEQHAWRLLHAAGFLNICSM</sequence>
<keyword evidence="10" id="KW-0325">Glycoprotein</keyword>
<keyword evidence="7" id="KW-1133">Transmembrane helix</keyword>
<keyword evidence="5" id="KW-0812">Transmembrane</keyword>
<protein>
    <submittedName>
        <fullName evidence="12">Uncharacterized protein</fullName>
    </submittedName>
</protein>
<dbReference type="CDD" id="cd19952">
    <property type="entry name" value="GT29"/>
    <property type="match status" value="1"/>
</dbReference>
<evidence type="ECO:0000256" key="5">
    <source>
        <dbReference type="ARBA" id="ARBA00022692"/>
    </source>
</evidence>
<comment type="similarity">
    <text evidence="2">Belongs to the glycosyltransferase 29 family.</text>
</comment>
<dbReference type="AlphaFoldDB" id="A0AAE0BV82"/>
<evidence type="ECO:0000256" key="8">
    <source>
        <dbReference type="ARBA" id="ARBA00023034"/>
    </source>
</evidence>
<feature type="region of interest" description="Disordered" evidence="11">
    <location>
        <begin position="1"/>
        <end position="42"/>
    </location>
</feature>
<dbReference type="GO" id="GO:0009311">
    <property type="term" value="P:oligosaccharide metabolic process"/>
    <property type="evidence" value="ECO:0007669"/>
    <property type="project" value="TreeGrafter"/>
</dbReference>
<evidence type="ECO:0000256" key="9">
    <source>
        <dbReference type="ARBA" id="ARBA00023136"/>
    </source>
</evidence>
<keyword evidence="6" id="KW-0735">Signal-anchor</keyword>
<evidence type="ECO:0000256" key="2">
    <source>
        <dbReference type="ARBA" id="ARBA00006003"/>
    </source>
</evidence>